<protein>
    <submittedName>
        <fullName evidence="3">Uncharacterized protein</fullName>
    </submittedName>
</protein>
<gene>
    <name evidence="2" type="ORF">AAT16_08975</name>
    <name evidence="3" type="ORF">SAMN05216235_2692</name>
</gene>
<feature type="coiled-coil region" evidence="1">
    <location>
        <begin position="34"/>
        <end position="61"/>
    </location>
</feature>
<evidence type="ECO:0000313" key="3">
    <source>
        <dbReference type="EMBL" id="SFK94901.1"/>
    </source>
</evidence>
<dbReference type="EMBL" id="CP011366">
    <property type="protein sequence ID" value="AKG74353.1"/>
    <property type="molecule type" value="Genomic_DNA"/>
</dbReference>
<keyword evidence="1" id="KW-0175">Coiled coil</keyword>
<evidence type="ECO:0000313" key="4">
    <source>
        <dbReference type="Proteomes" id="UP000034029"/>
    </source>
</evidence>
<evidence type="ECO:0000313" key="2">
    <source>
        <dbReference type="EMBL" id="AKG74353.1"/>
    </source>
</evidence>
<reference evidence="2 4" key="1">
    <citation type="journal article" date="2015" name="Int. J. Syst. Evol. Microbiol.">
        <title>Complete genome sequence of Salinicoccus halodurans H3B36, isolated from the Qaidam Basin in China.</title>
        <authorList>
            <person name="Jiang K."/>
            <person name="Xue Y."/>
            <person name="Ma Y."/>
        </authorList>
    </citation>
    <scope>NUCLEOTIDE SEQUENCE [LARGE SCALE GENOMIC DNA]</scope>
    <source>
        <strain evidence="2 4">H3B36</strain>
    </source>
</reference>
<dbReference type="AlphaFoldDB" id="A0A0F7HLA0"/>
<proteinExistence type="predicted"/>
<dbReference type="EMBL" id="FOTB01000006">
    <property type="protein sequence ID" value="SFK94901.1"/>
    <property type="molecule type" value="Genomic_DNA"/>
</dbReference>
<accession>A0A0F7HLA0</accession>
<dbReference type="Proteomes" id="UP000183090">
    <property type="component" value="Unassembled WGS sequence"/>
</dbReference>
<organism evidence="3 5">
    <name type="scientific">Salinicoccus halodurans</name>
    <dbReference type="NCBI Taxonomy" id="407035"/>
    <lineage>
        <taxon>Bacteria</taxon>
        <taxon>Bacillati</taxon>
        <taxon>Bacillota</taxon>
        <taxon>Bacilli</taxon>
        <taxon>Bacillales</taxon>
        <taxon>Staphylococcaceae</taxon>
        <taxon>Salinicoccus</taxon>
    </lineage>
</organism>
<reference evidence="3 5" key="3">
    <citation type="submission" date="2016-10" db="EMBL/GenBank/DDBJ databases">
        <authorList>
            <person name="Varghese N."/>
            <person name="Submissions S."/>
        </authorList>
    </citation>
    <scope>NUCLEOTIDE SEQUENCE [LARGE SCALE GENOMIC DNA]</scope>
    <source>
        <strain evidence="3 5">CGMCC 1.6501</strain>
    </source>
</reference>
<reference evidence="4" key="2">
    <citation type="submission" date="2015-04" db="EMBL/GenBank/DDBJ databases">
        <title>Complete genome sequence of Salinicoccus halodurans strain H3B36, isolated from the Qaidam basin of China.</title>
        <authorList>
            <person name="Ma Y."/>
            <person name="Jiang K."/>
            <person name="Xue Y."/>
        </authorList>
    </citation>
    <scope>NUCLEOTIDE SEQUENCE [LARGE SCALE GENOMIC DNA]</scope>
    <source>
        <strain evidence="4">H3B36</strain>
    </source>
</reference>
<evidence type="ECO:0000313" key="5">
    <source>
        <dbReference type="Proteomes" id="UP000183090"/>
    </source>
</evidence>
<sequence length="63" mass="7245">MEQDFGRKMAFVNGEWSQALSRSYDKIAGLIMELEAKDTEIGKLHEENKNLQSEVNRLKDSSQ</sequence>
<dbReference type="RefSeq" id="WP_046790535.1">
    <property type="nucleotide sequence ID" value="NZ_CP011366.1"/>
</dbReference>
<name>A0A0F7HLA0_9STAP</name>
<dbReference type="Proteomes" id="UP000034029">
    <property type="component" value="Chromosome"/>
</dbReference>
<evidence type="ECO:0000256" key="1">
    <source>
        <dbReference type="SAM" id="Coils"/>
    </source>
</evidence>
<keyword evidence="4" id="KW-1185">Reference proteome</keyword>
<dbReference type="KEGG" id="shv:AAT16_08975"/>